<dbReference type="EMBL" id="KI394313">
    <property type="protein sequence ID" value="ERN04051.1"/>
    <property type="molecule type" value="Genomic_DNA"/>
</dbReference>
<sequence length="66" mass="7376">MKERFKKEKKVMVEVEKSDGESVGVSKLKARGKVVVSADGKALRSSVRFVAKRASHANQGVRMGWW</sequence>
<proteinExistence type="predicted"/>
<dbReference type="Proteomes" id="UP000017836">
    <property type="component" value="Unassembled WGS sequence"/>
</dbReference>
<gene>
    <name evidence="1" type="ORF">AMTR_s00079p00191000</name>
</gene>
<name>W1P8X3_AMBTC</name>
<organism evidence="1 2">
    <name type="scientific">Amborella trichopoda</name>
    <dbReference type="NCBI Taxonomy" id="13333"/>
    <lineage>
        <taxon>Eukaryota</taxon>
        <taxon>Viridiplantae</taxon>
        <taxon>Streptophyta</taxon>
        <taxon>Embryophyta</taxon>
        <taxon>Tracheophyta</taxon>
        <taxon>Spermatophyta</taxon>
        <taxon>Magnoliopsida</taxon>
        <taxon>Amborellales</taxon>
        <taxon>Amborellaceae</taxon>
        <taxon>Amborella</taxon>
    </lineage>
</organism>
<reference evidence="2" key="1">
    <citation type="journal article" date="2013" name="Science">
        <title>The Amborella genome and the evolution of flowering plants.</title>
        <authorList>
            <consortium name="Amborella Genome Project"/>
        </authorList>
    </citation>
    <scope>NUCLEOTIDE SEQUENCE [LARGE SCALE GENOMIC DNA]</scope>
</reference>
<keyword evidence="2" id="KW-1185">Reference proteome</keyword>
<dbReference type="AlphaFoldDB" id="W1P8X3"/>
<dbReference type="HOGENOM" id="CLU_2834556_0_0_1"/>
<protein>
    <submittedName>
        <fullName evidence="1">Uncharacterized protein</fullName>
    </submittedName>
</protein>
<accession>W1P8X3</accession>
<evidence type="ECO:0000313" key="1">
    <source>
        <dbReference type="EMBL" id="ERN04051.1"/>
    </source>
</evidence>
<evidence type="ECO:0000313" key="2">
    <source>
        <dbReference type="Proteomes" id="UP000017836"/>
    </source>
</evidence>
<dbReference type="Gramene" id="ERN04051">
    <property type="protein sequence ID" value="ERN04051"/>
    <property type="gene ID" value="AMTR_s00079p00191000"/>
</dbReference>